<dbReference type="AlphaFoldDB" id="E8X843"/>
<geneLocation type="plasmid" evidence="2 3">
    <name>pACIX905</name>
</geneLocation>
<dbReference type="KEGG" id="acm:AciX9_4700"/>
<gene>
    <name evidence="2" type="ordered locus">AciX9_4700</name>
</gene>
<keyword evidence="1" id="KW-0812">Transmembrane</keyword>
<reference evidence="3" key="1">
    <citation type="submission" date="2011-01" db="EMBL/GenBank/DDBJ databases">
        <title>Complete sequence of plasmid5 of Acidobacterium sp. MP5ACTX9.</title>
        <authorList>
            <consortium name="US DOE Joint Genome Institute"/>
            <person name="Lucas S."/>
            <person name="Copeland A."/>
            <person name="Lapidus A."/>
            <person name="Cheng J.-F."/>
            <person name="Goodwin L."/>
            <person name="Pitluck S."/>
            <person name="Teshima H."/>
            <person name="Detter J.C."/>
            <person name="Han C."/>
            <person name="Tapia R."/>
            <person name="Land M."/>
            <person name="Hauser L."/>
            <person name="Kyrpides N."/>
            <person name="Ivanova N."/>
            <person name="Ovchinnikova G."/>
            <person name="Pagani I."/>
            <person name="Rawat S.R."/>
            <person name="Mannisto M."/>
            <person name="Haggblom M.M."/>
            <person name="Woyke T."/>
        </authorList>
    </citation>
    <scope>NUCLEOTIDE SEQUENCE [LARGE SCALE GENOMIC DNA]</scope>
    <source>
        <strain evidence="3">MP5ACTX9</strain>
        <plasmid evidence="3">Plasmid pACIX905</plasmid>
    </source>
</reference>
<evidence type="ECO:0000313" key="3">
    <source>
        <dbReference type="Proteomes" id="UP000000343"/>
    </source>
</evidence>
<sequence length="235" mass="25662">MHTDPLWMKVFLTVHVSAGMVSFILAPVALATAKGGTQHRRWGMVYLWSMGVVSCTALPMALFRPVLFLALVSVVSAYLAFSGYRVLKLKDLASGGSARPIDWVAACVALAGSVSLVALGWLRPAAVQHMQVVAILLGSLGTRGIIADLWRFVRRPTDKMFWWYSHLTKFIASYIAAWTAFSTATLSHFFRHAGIILWLWPAAIGVPAIVLTTAYYKRKFAARKPPTLATGLAAA</sequence>
<feature type="transmembrane region" description="Helical" evidence="1">
    <location>
        <begin position="68"/>
        <end position="87"/>
    </location>
</feature>
<feature type="transmembrane region" description="Helical" evidence="1">
    <location>
        <begin position="128"/>
        <end position="150"/>
    </location>
</feature>
<dbReference type="HOGENOM" id="CLU_102900_0_0_0"/>
<keyword evidence="3" id="KW-1185">Reference proteome</keyword>
<feature type="transmembrane region" description="Helical" evidence="1">
    <location>
        <begin position="45"/>
        <end position="62"/>
    </location>
</feature>
<keyword evidence="1" id="KW-0472">Membrane</keyword>
<organism evidence="3">
    <name type="scientific">Granulicella tundricola (strain ATCC BAA-1859 / DSM 23138 / MP5ACTX9)</name>
    <dbReference type="NCBI Taxonomy" id="1198114"/>
    <lineage>
        <taxon>Bacteria</taxon>
        <taxon>Pseudomonadati</taxon>
        <taxon>Acidobacteriota</taxon>
        <taxon>Terriglobia</taxon>
        <taxon>Terriglobales</taxon>
        <taxon>Acidobacteriaceae</taxon>
        <taxon>Granulicella</taxon>
    </lineage>
</organism>
<feature type="transmembrane region" description="Helical" evidence="1">
    <location>
        <begin position="6"/>
        <end position="33"/>
    </location>
</feature>
<evidence type="ECO:0000256" key="1">
    <source>
        <dbReference type="SAM" id="Phobius"/>
    </source>
</evidence>
<accession>E8X843</accession>
<keyword evidence="2" id="KW-0614">Plasmid</keyword>
<dbReference type="OrthoDB" id="5984490at2"/>
<evidence type="ECO:0000313" key="2">
    <source>
        <dbReference type="EMBL" id="ADW71627.1"/>
    </source>
</evidence>
<feature type="transmembrane region" description="Helical" evidence="1">
    <location>
        <begin position="103"/>
        <end position="122"/>
    </location>
</feature>
<feature type="transmembrane region" description="Helical" evidence="1">
    <location>
        <begin position="196"/>
        <end position="216"/>
    </location>
</feature>
<name>E8X843_GRATM</name>
<dbReference type="Proteomes" id="UP000000343">
    <property type="component" value="Plasmid pACIX905"/>
</dbReference>
<dbReference type="EMBL" id="CP002485">
    <property type="protein sequence ID" value="ADW71627.1"/>
    <property type="molecule type" value="Genomic_DNA"/>
</dbReference>
<evidence type="ECO:0008006" key="4">
    <source>
        <dbReference type="Google" id="ProtNLM"/>
    </source>
</evidence>
<proteinExistence type="predicted"/>
<feature type="transmembrane region" description="Helical" evidence="1">
    <location>
        <begin position="171"/>
        <end position="190"/>
    </location>
</feature>
<protein>
    <recommendedName>
        <fullName evidence="4">DUF2306 domain-containing protein</fullName>
    </recommendedName>
</protein>
<keyword evidence="1" id="KW-1133">Transmembrane helix</keyword>